<feature type="domain" description="PXA" evidence="2">
    <location>
        <begin position="86"/>
        <end position="234"/>
    </location>
</feature>
<keyword evidence="4" id="KW-1185">Reference proteome</keyword>
<evidence type="ECO:0000313" key="3">
    <source>
        <dbReference type="EMBL" id="QLQ82317.1"/>
    </source>
</evidence>
<name>A0A7H9HZG7_9SACH</name>
<dbReference type="InterPro" id="IPR003114">
    <property type="entry name" value="Phox_assoc"/>
</dbReference>
<dbReference type="AlphaFoldDB" id="A0A7H9HZG7"/>
<reference evidence="3 4" key="1">
    <citation type="submission" date="2020-06" db="EMBL/GenBank/DDBJ databases">
        <title>The yeast mating-type switching endonuclease HO is a domesticated member of an unorthodox homing genetic element family.</title>
        <authorList>
            <person name="Coughlan A.Y."/>
            <person name="Lombardi L."/>
            <person name="Braun-Galleani S."/>
            <person name="Martos A.R."/>
            <person name="Galeote V."/>
            <person name="Bigey F."/>
            <person name="Dequin S."/>
            <person name="Byrne K.P."/>
            <person name="Wolfe K.H."/>
        </authorList>
    </citation>
    <scope>NUCLEOTIDE SEQUENCE [LARGE SCALE GENOMIC DNA]</scope>
    <source>
        <strain evidence="3 4">CBS2947</strain>
    </source>
</reference>
<protein>
    <recommendedName>
        <fullName evidence="2">PXA domain-containing protein</fullName>
    </recommendedName>
</protein>
<evidence type="ECO:0000259" key="2">
    <source>
        <dbReference type="Pfam" id="PF02194"/>
    </source>
</evidence>
<dbReference type="OrthoDB" id="5582218at2759"/>
<evidence type="ECO:0000313" key="4">
    <source>
        <dbReference type="Proteomes" id="UP000510647"/>
    </source>
</evidence>
<gene>
    <name evidence="3" type="ORF">HG537_0H00780</name>
</gene>
<feature type="compositionally biased region" description="Basic and acidic residues" evidence="1">
    <location>
        <begin position="36"/>
        <end position="50"/>
    </location>
</feature>
<evidence type="ECO:0000256" key="1">
    <source>
        <dbReference type="SAM" id="MobiDB-lite"/>
    </source>
</evidence>
<organism evidence="3 4">
    <name type="scientific">Torulaspora globosa</name>
    <dbReference type="NCBI Taxonomy" id="48254"/>
    <lineage>
        <taxon>Eukaryota</taxon>
        <taxon>Fungi</taxon>
        <taxon>Dikarya</taxon>
        <taxon>Ascomycota</taxon>
        <taxon>Saccharomycotina</taxon>
        <taxon>Saccharomycetes</taxon>
        <taxon>Saccharomycetales</taxon>
        <taxon>Saccharomycetaceae</taxon>
        <taxon>Torulaspora</taxon>
    </lineage>
</organism>
<sequence>MSTILYNASSSLVPKFQRHSLLRQQREATPGSSSSVHDDDDRPSSGEGDRCFQSGFPKNSDGYLQELCCSVYPISLHQRIRQLDSMTDLPLQALMSLVWQNFVKSWYGVKVPTCDDRFLVQLFDLVQVIAVRLKSIHLECEPFIADDLPCILSEHIRAMRVCVREDDALYRYCQLTALEEGYYPQVLTNYVLAAVRGDSSLQTSFLQALFNELLMGRIMDRVSEPYFALSAIHKLCGKLHVRGQRKDKQPRIGPVDTIKNWIANAGRIIALMTSMDKSTKRALKLPLAYTNIFTFIFVDLLKLPSRKPCLYAVGKTLQYWSAKSRSVDAVFQNLFFNLIKQRVSRQTNIRRLLILLREVLFPGDNKLGTGTIIPEGDEFEAFKRTCIDDLWQTIHAYRLDSVLGVEEKDVAEIIEIICKDKRCNKLLFFRIIDTLLAHTSHLSA</sequence>
<feature type="region of interest" description="Disordered" evidence="1">
    <location>
        <begin position="23"/>
        <end position="51"/>
    </location>
</feature>
<dbReference type="EMBL" id="CP059274">
    <property type="protein sequence ID" value="QLQ82317.1"/>
    <property type="molecule type" value="Genomic_DNA"/>
</dbReference>
<accession>A0A7H9HZG7</accession>
<proteinExistence type="predicted"/>
<dbReference type="Pfam" id="PF02194">
    <property type="entry name" value="PXA"/>
    <property type="match status" value="1"/>
</dbReference>
<dbReference type="Proteomes" id="UP000510647">
    <property type="component" value="Chromosome 8"/>
</dbReference>